<organism evidence="1 2">
    <name type="scientific">Mycobacterium parmense</name>
    <dbReference type="NCBI Taxonomy" id="185642"/>
    <lineage>
        <taxon>Bacteria</taxon>
        <taxon>Bacillati</taxon>
        <taxon>Actinomycetota</taxon>
        <taxon>Actinomycetes</taxon>
        <taxon>Mycobacteriales</taxon>
        <taxon>Mycobacteriaceae</taxon>
        <taxon>Mycobacterium</taxon>
        <taxon>Mycobacterium simiae complex</taxon>
    </lineage>
</organism>
<gene>
    <name evidence="1" type="ORF">MPRM_06140</name>
</gene>
<dbReference type="Proteomes" id="UP000467105">
    <property type="component" value="Chromosome"/>
</dbReference>
<evidence type="ECO:0000313" key="1">
    <source>
        <dbReference type="EMBL" id="BBZ43333.1"/>
    </source>
</evidence>
<accession>A0A7I7YQV8</accession>
<evidence type="ECO:0000313" key="2">
    <source>
        <dbReference type="Proteomes" id="UP000467105"/>
    </source>
</evidence>
<keyword evidence="2" id="KW-1185">Reference proteome</keyword>
<name>A0A7I7YQV8_9MYCO</name>
<proteinExistence type="predicted"/>
<sequence>MSVARECDGPDRATGKNACPLKCRSRTAGDQVDWAGLPVNLDLVFSRKQRDRVYVQHLMRKRETKLWRHDAQPCVCEAMADGRFQDAAEQVSSR</sequence>
<protein>
    <submittedName>
        <fullName evidence="1">Uncharacterized protein</fullName>
    </submittedName>
</protein>
<dbReference type="EMBL" id="AP022614">
    <property type="protein sequence ID" value="BBZ43333.1"/>
    <property type="molecule type" value="Genomic_DNA"/>
</dbReference>
<dbReference type="AlphaFoldDB" id="A0A7I7YQV8"/>
<reference evidence="1 2" key="1">
    <citation type="journal article" date="2019" name="Emerg. Microbes Infect.">
        <title>Comprehensive subspecies identification of 175 nontuberculous mycobacteria species based on 7547 genomic profiles.</title>
        <authorList>
            <person name="Matsumoto Y."/>
            <person name="Kinjo T."/>
            <person name="Motooka D."/>
            <person name="Nabeya D."/>
            <person name="Jung N."/>
            <person name="Uechi K."/>
            <person name="Horii T."/>
            <person name="Iida T."/>
            <person name="Fujita J."/>
            <person name="Nakamura S."/>
        </authorList>
    </citation>
    <scope>NUCLEOTIDE SEQUENCE [LARGE SCALE GENOMIC DNA]</scope>
    <source>
        <strain evidence="1 2">JCM 14742</strain>
    </source>
</reference>